<protein>
    <submittedName>
        <fullName evidence="1">Uncharacterized protein</fullName>
    </submittedName>
</protein>
<reference evidence="1" key="1">
    <citation type="submission" date="2017-05" db="UniProtKB">
        <authorList>
            <consortium name="EnsemblMetazoa"/>
        </authorList>
    </citation>
    <scope>IDENTIFICATION</scope>
</reference>
<evidence type="ECO:0000313" key="1">
    <source>
        <dbReference type="EnsemblMetazoa" id="Aqu2.1.33013_001"/>
    </source>
</evidence>
<accession>A0A1X7UZ13</accession>
<dbReference type="AlphaFoldDB" id="A0A1X7UZ13"/>
<name>A0A1X7UZ13_AMPQE</name>
<dbReference type="InterPro" id="IPR036866">
    <property type="entry name" value="RibonucZ/Hydroxyglut_hydro"/>
</dbReference>
<dbReference type="EnsemblMetazoa" id="Aqu2.1.33013_001">
    <property type="protein sequence ID" value="Aqu2.1.33013_001"/>
    <property type="gene ID" value="Aqu2.1.33013"/>
</dbReference>
<dbReference type="InParanoid" id="A0A1X7UZ13"/>
<sequence length="135" mass="15511">MTAFLKKAGPDLKSQIYRLSHHGALHANPENFLSFIKAEYVFSSSGYRYGHPRCEIYDYYKNRLPNILPSHPYTCFNVVSGKYVPLNINIKKPMLVTSLFREKSPGQWVKSYYIVEFSISGCGHVDVKFTHIGDE</sequence>
<dbReference type="Gene3D" id="3.60.15.10">
    <property type="entry name" value="Ribonuclease Z/Hydroxyacylglutathione hydrolase-like"/>
    <property type="match status" value="1"/>
</dbReference>
<organism evidence="1">
    <name type="scientific">Amphimedon queenslandica</name>
    <name type="common">Sponge</name>
    <dbReference type="NCBI Taxonomy" id="400682"/>
    <lineage>
        <taxon>Eukaryota</taxon>
        <taxon>Metazoa</taxon>
        <taxon>Porifera</taxon>
        <taxon>Demospongiae</taxon>
        <taxon>Heteroscleromorpha</taxon>
        <taxon>Haplosclerida</taxon>
        <taxon>Niphatidae</taxon>
        <taxon>Amphimedon</taxon>
    </lineage>
</organism>
<proteinExistence type="predicted"/>